<accession>A0AAX6GJR6</accession>
<reference evidence="1" key="2">
    <citation type="submission" date="2023-04" db="EMBL/GenBank/DDBJ databases">
        <authorList>
            <person name="Bruccoleri R.E."/>
            <person name="Oakeley E.J."/>
            <person name="Faust A.-M."/>
            <person name="Dessus-Babus S."/>
            <person name="Altorfer M."/>
            <person name="Burckhardt D."/>
            <person name="Oertli M."/>
            <person name="Naumann U."/>
            <person name="Petersen F."/>
            <person name="Wong J."/>
        </authorList>
    </citation>
    <scope>NUCLEOTIDE SEQUENCE</scope>
    <source>
        <strain evidence="1">GSM-AAB239-AS_SAM_17_03QT</strain>
        <tissue evidence="1">Leaf</tissue>
    </source>
</reference>
<dbReference type="Proteomes" id="UP001140949">
    <property type="component" value="Unassembled WGS sequence"/>
</dbReference>
<evidence type="ECO:0000313" key="2">
    <source>
        <dbReference type="Proteomes" id="UP001140949"/>
    </source>
</evidence>
<gene>
    <name evidence="1" type="ORF">M6B38_363425</name>
</gene>
<keyword evidence="2" id="KW-1185">Reference proteome</keyword>
<dbReference type="EMBL" id="JANAVB010019214">
    <property type="protein sequence ID" value="KAJ6828461.1"/>
    <property type="molecule type" value="Genomic_DNA"/>
</dbReference>
<organism evidence="1 2">
    <name type="scientific">Iris pallida</name>
    <name type="common">Sweet iris</name>
    <dbReference type="NCBI Taxonomy" id="29817"/>
    <lineage>
        <taxon>Eukaryota</taxon>
        <taxon>Viridiplantae</taxon>
        <taxon>Streptophyta</taxon>
        <taxon>Embryophyta</taxon>
        <taxon>Tracheophyta</taxon>
        <taxon>Spermatophyta</taxon>
        <taxon>Magnoliopsida</taxon>
        <taxon>Liliopsida</taxon>
        <taxon>Asparagales</taxon>
        <taxon>Iridaceae</taxon>
        <taxon>Iridoideae</taxon>
        <taxon>Irideae</taxon>
        <taxon>Iris</taxon>
    </lineage>
</organism>
<dbReference type="AlphaFoldDB" id="A0AAX6GJR6"/>
<proteinExistence type="predicted"/>
<evidence type="ECO:0000313" key="1">
    <source>
        <dbReference type="EMBL" id="KAJ6828461.1"/>
    </source>
</evidence>
<protein>
    <submittedName>
        <fullName evidence="1">Uncharacterized protein</fullName>
    </submittedName>
</protein>
<comment type="caution">
    <text evidence="1">The sequence shown here is derived from an EMBL/GenBank/DDBJ whole genome shotgun (WGS) entry which is preliminary data.</text>
</comment>
<name>A0AAX6GJR6_IRIPA</name>
<sequence>MKYEVQVGAELEGSLVIWVSTLRVGEGFYLRWRKYHAIDKNASLMTNNDKQGFPEYVSGFVECLVPCLHVIHFRVYRRLN</sequence>
<reference evidence="1" key="1">
    <citation type="journal article" date="2023" name="GigaByte">
        <title>Genome assembly of the bearded iris, Iris pallida Lam.</title>
        <authorList>
            <person name="Bruccoleri R.E."/>
            <person name="Oakeley E.J."/>
            <person name="Faust A.M.E."/>
            <person name="Altorfer M."/>
            <person name="Dessus-Babus S."/>
            <person name="Burckhardt D."/>
            <person name="Oertli M."/>
            <person name="Naumann U."/>
            <person name="Petersen F."/>
            <person name="Wong J."/>
        </authorList>
    </citation>
    <scope>NUCLEOTIDE SEQUENCE</scope>
    <source>
        <strain evidence="1">GSM-AAB239-AS_SAM_17_03QT</strain>
    </source>
</reference>